<dbReference type="InterPro" id="IPR052358">
    <property type="entry name" value="Aro_Compnd_Degr_Hydrolases"/>
</dbReference>
<dbReference type="InterPro" id="IPR032466">
    <property type="entry name" value="Metal_Hydrolase"/>
</dbReference>
<dbReference type="PANTHER" id="PTHR35563:SF2">
    <property type="entry name" value="BARREL METAL-DEPENDENT HYDROLASE, PUTATIVE (AFU_ORTHOLOGUE AFUA_1G16240)-RELATED"/>
    <property type="match status" value="1"/>
</dbReference>
<accession>A0ABV1SKR4</accession>
<dbReference type="EMBL" id="JAYWLC010000014">
    <property type="protein sequence ID" value="MER5173084.1"/>
    <property type="molecule type" value="Genomic_DNA"/>
</dbReference>
<dbReference type="InterPro" id="IPR006680">
    <property type="entry name" value="Amidohydro-rel"/>
</dbReference>
<name>A0ABV1SKR4_9RHOB</name>
<reference evidence="2 3" key="1">
    <citation type="submission" date="2024-06" db="EMBL/GenBank/DDBJ databases">
        <title>Thioclava kandeliae sp. nov. from a rhizosphere soil sample of Kandelia candel in a mangrove.</title>
        <authorList>
            <person name="Mu T."/>
        </authorList>
    </citation>
    <scope>NUCLEOTIDE SEQUENCE [LARGE SCALE GENOMIC DNA]</scope>
    <source>
        <strain evidence="2 3">CPCC 100088</strain>
    </source>
</reference>
<evidence type="ECO:0000313" key="3">
    <source>
        <dbReference type="Proteomes" id="UP001438953"/>
    </source>
</evidence>
<dbReference type="Pfam" id="PF04909">
    <property type="entry name" value="Amidohydro_2"/>
    <property type="match status" value="1"/>
</dbReference>
<dbReference type="SUPFAM" id="SSF51556">
    <property type="entry name" value="Metallo-dependent hydrolases"/>
    <property type="match status" value="1"/>
</dbReference>
<gene>
    <name evidence="2" type="ORF">VSX56_15025</name>
</gene>
<organism evidence="2 3">
    <name type="scientific">Thioclava kandeliae</name>
    <dbReference type="NCBI Taxonomy" id="3070818"/>
    <lineage>
        <taxon>Bacteria</taxon>
        <taxon>Pseudomonadati</taxon>
        <taxon>Pseudomonadota</taxon>
        <taxon>Alphaproteobacteria</taxon>
        <taxon>Rhodobacterales</taxon>
        <taxon>Paracoccaceae</taxon>
        <taxon>Thioclava</taxon>
    </lineage>
</organism>
<dbReference type="PANTHER" id="PTHR35563">
    <property type="entry name" value="BARREL METAL-DEPENDENT HYDROLASE, PUTATIVE (AFU_ORTHOLOGUE AFUA_1G16240)-RELATED"/>
    <property type="match status" value="1"/>
</dbReference>
<feature type="domain" description="Amidohydrolase-related" evidence="1">
    <location>
        <begin position="20"/>
        <end position="283"/>
    </location>
</feature>
<dbReference type="Gene3D" id="3.20.20.140">
    <property type="entry name" value="Metal-dependent hydrolases"/>
    <property type="match status" value="1"/>
</dbReference>
<dbReference type="Proteomes" id="UP001438953">
    <property type="component" value="Unassembled WGS sequence"/>
</dbReference>
<keyword evidence="3" id="KW-1185">Reference proteome</keyword>
<comment type="caution">
    <text evidence="2">The sequence shown here is derived from an EMBL/GenBank/DDBJ whole genome shotgun (WGS) entry which is preliminary data.</text>
</comment>
<sequence length="287" mass="30963">MITRKLEGAALVPALPKGTVDTQMHMYLAGFPAREGGPGLPPAPLPDADAYRRVMRWLGIDRVVITQGNAHQHDNANLLACLHEMGDVARGVAVISGETSEAELARLDGAGVVGARIMDLPGGALGLAALEAVDARASEMGWMMAVQFDGNRILDLEPRLRALKSRWVLDHHGKFFAGAGQAETDALKRLIDGGRMWYKFAGAYESSRAGGPDFADVAVYAREIAAHAPERIVWGTNWPHNAARTSEDYPCDKALCETSLGWLPDRAARQKVLVENPQELYGFAALG</sequence>
<protein>
    <submittedName>
        <fullName evidence="2">Amidohydrolase family protein</fullName>
    </submittedName>
</protein>
<evidence type="ECO:0000259" key="1">
    <source>
        <dbReference type="Pfam" id="PF04909"/>
    </source>
</evidence>
<evidence type="ECO:0000313" key="2">
    <source>
        <dbReference type="EMBL" id="MER5173084.1"/>
    </source>
</evidence>
<dbReference type="RefSeq" id="WP_350938315.1">
    <property type="nucleotide sequence ID" value="NZ_JAYWLC010000014.1"/>
</dbReference>
<proteinExistence type="predicted"/>